<dbReference type="Proteomes" id="UP001157017">
    <property type="component" value="Unassembled WGS sequence"/>
</dbReference>
<keyword evidence="11" id="KW-0472">Membrane</keyword>
<dbReference type="PANTHER" id="PTHR11136:SF0">
    <property type="entry name" value="DIHYDROFOLATE SYNTHETASE-RELATED"/>
    <property type="match status" value="1"/>
</dbReference>
<keyword evidence="7" id="KW-0460">Magnesium</keyword>
<feature type="region of interest" description="Disordered" evidence="10">
    <location>
        <begin position="361"/>
        <end position="451"/>
    </location>
</feature>
<dbReference type="SUPFAM" id="SSF53244">
    <property type="entry name" value="MurD-like peptide ligases, peptide-binding domain"/>
    <property type="match status" value="1"/>
</dbReference>
<evidence type="ECO:0000256" key="1">
    <source>
        <dbReference type="ARBA" id="ARBA00008276"/>
    </source>
</evidence>
<name>A0ABQ6JFY3_9ACTN</name>
<dbReference type="SUPFAM" id="SSF53623">
    <property type="entry name" value="MurD-like peptide ligases, catalytic domain"/>
    <property type="match status" value="1"/>
</dbReference>
<keyword evidence="14" id="KW-1185">Reference proteome</keyword>
<evidence type="ECO:0000256" key="4">
    <source>
        <dbReference type="ARBA" id="ARBA00022723"/>
    </source>
</evidence>
<accession>A0ABQ6JFY3</accession>
<comment type="catalytic activity">
    <reaction evidence="9">
        <text>(6S)-5,6,7,8-tetrahydrofolyl-(gamma-L-Glu)(n) + L-glutamate + ATP = (6S)-5,6,7,8-tetrahydrofolyl-(gamma-L-Glu)(n+1) + ADP + phosphate + H(+)</text>
        <dbReference type="Rhea" id="RHEA:10580"/>
        <dbReference type="Rhea" id="RHEA-COMP:14738"/>
        <dbReference type="Rhea" id="RHEA-COMP:14740"/>
        <dbReference type="ChEBI" id="CHEBI:15378"/>
        <dbReference type="ChEBI" id="CHEBI:29985"/>
        <dbReference type="ChEBI" id="CHEBI:30616"/>
        <dbReference type="ChEBI" id="CHEBI:43474"/>
        <dbReference type="ChEBI" id="CHEBI:141005"/>
        <dbReference type="ChEBI" id="CHEBI:456216"/>
        <dbReference type="EC" id="6.3.2.17"/>
    </reaction>
</comment>
<evidence type="ECO:0000256" key="11">
    <source>
        <dbReference type="SAM" id="Phobius"/>
    </source>
</evidence>
<keyword evidence="5" id="KW-0547">Nucleotide-binding</keyword>
<dbReference type="InterPro" id="IPR025327">
    <property type="entry name" value="DUF4233"/>
</dbReference>
<evidence type="ECO:0000313" key="14">
    <source>
        <dbReference type="Proteomes" id="UP001157017"/>
    </source>
</evidence>
<feature type="transmembrane region" description="Helical" evidence="11">
    <location>
        <begin position="490"/>
        <end position="509"/>
    </location>
</feature>
<dbReference type="InterPro" id="IPR036615">
    <property type="entry name" value="Mur_ligase_C_dom_sf"/>
</dbReference>
<dbReference type="InterPro" id="IPR001645">
    <property type="entry name" value="Folylpolyglutamate_synth"/>
</dbReference>
<sequence length="574" mass="60809">MLARAPENQVDPSLRAIRELMDLMGDPQRTVPMIHVTGTNGKTSTARMIERLLREWASAPAGSPARTSPTSASASRSTASRSRPRRSSPRGTTSRRSWRWSIGTAPSLGEPVINYFQVLTAMAFSAFAEAPVDAMVVEVGLGGTWDSTNVADGQVAVITPIAIDHERLLGSTRAAIAGEKAGIIKAGAVAVLGLQEQDAAEVLLHRAGEVGADVAVEGQQIGVLAREVAVGGQVVTVQGLGGVYPDLFLPLHGEHQAHNLACALAAVEAFVGGGRDRLDLDLVRDAVAGMDSPGRLEVVRRSPTVVVDAAHNPAGAEALAGSLEEAFAFSRLVGVVAVLQEKDPLGILEALEPVLDEIVVTRTSSSRSTPPDEPRGGGRGGLRRGPGARGPRPADRPRRRRDPRRARRRPRGRCAGDRFGHHGRRGAHPAGRVVSDPSTDPAAEPVQTARPPRSLRRTFASMVLVGDVFVAGFAALAAKDLTTLPGSQIVIGWLVLTVLGLLAAGMLRSRAGYALGWVEQVLLLLTGVWLPVMWFIGLALAVTWVVLLVKGARADVVTARRLVEEQEWQRTHGG</sequence>
<evidence type="ECO:0000313" key="13">
    <source>
        <dbReference type="EMBL" id="GMA85735.1"/>
    </source>
</evidence>
<dbReference type="PANTHER" id="PTHR11136">
    <property type="entry name" value="FOLYLPOLYGLUTAMATE SYNTHASE-RELATED"/>
    <property type="match status" value="1"/>
</dbReference>
<proteinExistence type="inferred from homology"/>
<organism evidence="13 14">
    <name type="scientific">Angustibacter aerolatus</name>
    <dbReference type="NCBI Taxonomy" id="1162965"/>
    <lineage>
        <taxon>Bacteria</taxon>
        <taxon>Bacillati</taxon>
        <taxon>Actinomycetota</taxon>
        <taxon>Actinomycetes</taxon>
        <taxon>Kineosporiales</taxon>
        <taxon>Kineosporiaceae</taxon>
    </lineage>
</organism>
<feature type="transmembrane region" description="Helical" evidence="11">
    <location>
        <begin position="459"/>
        <end position="478"/>
    </location>
</feature>
<dbReference type="Pfam" id="PF14017">
    <property type="entry name" value="DUF4233"/>
    <property type="match status" value="1"/>
</dbReference>
<reference evidence="14" key="1">
    <citation type="journal article" date="2019" name="Int. J. Syst. Evol. Microbiol.">
        <title>The Global Catalogue of Microorganisms (GCM) 10K type strain sequencing project: providing services to taxonomists for standard genome sequencing and annotation.</title>
        <authorList>
            <consortium name="The Broad Institute Genomics Platform"/>
            <consortium name="The Broad Institute Genome Sequencing Center for Infectious Disease"/>
            <person name="Wu L."/>
            <person name="Ma J."/>
        </authorList>
    </citation>
    <scope>NUCLEOTIDE SEQUENCE [LARGE SCALE GENOMIC DNA]</scope>
    <source>
        <strain evidence="14">NBRC 108730</strain>
    </source>
</reference>
<evidence type="ECO:0000256" key="9">
    <source>
        <dbReference type="ARBA" id="ARBA00047493"/>
    </source>
</evidence>
<feature type="compositionally biased region" description="Low complexity" evidence="10">
    <location>
        <begin position="89"/>
        <end position="98"/>
    </location>
</feature>
<comment type="caution">
    <text evidence="13">The sequence shown here is derived from an EMBL/GenBank/DDBJ whole genome shotgun (WGS) entry which is preliminary data.</text>
</comment>
<keyword evidence="11" id="KW-1133">Transmembrane helix</keyword>
<evidence type="ECO:0000259" key="12">
    <source>
        <dbReference type="Pfam" id="PF02875"/>
    </source>
</evidence>
<dbReference type="Gene3D" id="3.90.190.20">
    <property type="entry name" value="Mur ligase, C-terminal domain"/>
    <property type="match status" value="1"/>
</dbReference>
<dbReference type="InterPro" id="IPR004101">
    <property type="entry name" value="Mur_ligase_C"/>
</dbReference>
<dbReference type="EC" id="6.3.2.17" evidence="2"/>
<dbReference type="InterPro" id="IPR018109">
    <property type="entry name" value="Folylpolyglutamate_synth_CS"/>
</dbReference>
<keyword evidence="11" id="KW-0812">Transmembrane</keyword>
<evidence type="ECO:0000256" key="7">
    <source>
        <dbReference type="ARBA" id="ARBA00022842"/>
    </source>
</evidence>
<protein>
    <recommendedName>
        <fullName evidence="2">tetrahydrofolate synthase</fullName>
        <ecNumber evidence="2">6.3.2.17</ecNumber>
    </recommendedName>
    <alternativeName>
        <fullName evidence="8">Tetrahydrofolylpolyglutamate synthase</fullName>
    </alternativeName>
</protein>
<dbReference type="NCBIfam" id="TIGR01499">
    <property type="entry name" value="folC"/>
    <property type="match status" value="1"/>
</dbReference>
<evidence type="ECO:0000256" key="3">
    <source>
        <dbReference type="ARBA" id="ARBA00022598"/>
    </source>
</evidence>
<feature type="domain" description="Mur ligase C-terminal" evidence="12">
    <location>
        <begin position="294"/>
        <end position="371"/>
    </location>
</feature>
<feature type="compositionally biased region" description="Gly residues" evidence="10">
    <location>
        <begin position="377"/>
        <end position="388"/>
    </location>
</feature>
<keyword evidence="3" id="KW-0436">Ligase</keyword>
<feature type="compositionally biased region" description="Low complexity" evidence="10">
    <location>
        <begin position="57"/>
        <end position="81"/>
    </location>
</feature>
<dbReference type="InterPro" id="IPR036565">
    <property type="entry name" value="Mur-like_cat_sf"/>
</dbReference>
<evidence type="ECO:0000256" key="5">
    <source>
        <dbReference type="ARBA" id="ARBA00022741"/>
    </source>
</evidence>
<keyword evidence="6" id="KW-0067">ATP-binding</keyword>
<dbReference type="PROSITE" id="PS01011">
    <property type="entry name" value="FOLYLPOLYGLU_SYNT_1"/>
    <property type="match status" value="1"/>
</dbReference>
<comment type="similarity">
    <text evidence="1">Belongs to the folylpolyglutamate synthase family.</text>
</comment>
<evidence type="ECO:0000256" key="10">
    <source>
        <dbReference type="SAM" id="MobiDB-lite"/>
    </source>
</evidence>
<gene>
    <name evidence="13" type="ORF">GCM10025868_09850</name>
</gene>
<keyword evidence="4" id="KW-0479">Metal-binding</keyword>
<evidence type="ECO:0000256" key="6">
    <source>
        <dbReference type="ARBA" id="ARBA00022840"/>
    </source>
</evidence>
<evidence type="ECO:0000256" key="8">
    <source>
        <dbReference type="ARBA" id="ARBA00030592"/>
    </source>
</evidence>
<dbReference type="EMBL" id="BSUZ01000001">
    <property type="protein sequence ID" value="GMA85735.1"/>
    <property type="molecule type" value="Genomic_DNA"/>
</dbReference>
<feature type="region of interest" description="Disordered" evidence="10">
    <location>
        <begin position="57"/>
        <end position="98"/>
    </location>
</feature>
<feature type="transmembrane region" description="Helical" evidence="11">
    <location>
        <begin position="521"/>
        <end position="547"/>
    </location>
</feature>
<dbReference type="Pfam" id="PF02875">
    <property type="entry name" value="Mur_ligase_C"/>
    <property type="match status" value="1"/>
</dbReference>
<dbReference type="Gene3D" id="3.40.1190.10">
    <property type="entry name" value="Mur-like, catalytic domain"/>
    <property type="match status" value="1"/>
</dbReference>
<evidence type="ECO:0000256" key="2">
    <source>
        <dbReference type="ARBA" id="ARBA00013025"/>
    </source>
</evidence>
<feature type="compositionally biased region" description="Basic residues" evidence="10">
    <location>
        <begin position="397"/>
        <end position="412"/>
    </location>
</feature>